<evidence type="ECO:0000313" key="2">
    <source>
        <dbReference type="Proteomes" id="UP001232245"/>
    </source>
</evidence>
<evidence type="ECO:0008006" key="3">
    <source>
        <dbReference type="Google" id="ProtNLM"/>
    </source>
</evidence>
<organism evidence="1 2">
    <name type="scientific">Metabacillus niabensis</name>
    <dbReference type="NCBI Taxonomy" id="324854"/>
    <lineage>
        <taxon>Bacteria</taxon>
        <taxon>Bacillati</taxon>
        <taxon>Bacillota</taxon>
        <taxon>Bacilli</taxon>
        <taxon>Bacillales</taxon>
        <taxon>Bacillaceae</taxon>
        <taxon>Metabacillus</taxon>
    </lineage>
</organism>
<evidence type="ECO:0000313" key="1">
    <source>
        <dbReference type="EMBL" id="MDQ0225169.1"/>
    </source>
</evidence>
<sequence>MCGNVKTWYMTEEERLAYIKKHPIKLTEKPKGASFSDVQYVSTHRKRQELRKTNETAQGYFIKPCT</sequence>
<name>A0ABT9YZL4_9BACI</name>
<protein>
    <recommendedName>
        <fullName evidence="3">DUF159 family protein</fullName>
    </recommendedName>
</protein>
<keyword evidence="2" id="KW-1185">Reference proteome</keyword>
<dbReference type="Proteomes" id="UP001232245">
    <property type="component" value="Unassembled WGS sequence"/>
</dbReference>
<comment type="caution">
    <text evidence="1">The sequence shown here is derived from an EMBL/GenBank/DDBJ whole genome shotgun (WGS) entry which is preliminary data.</text>
</comment>
<accession>A0ABT9YZL4</accession>
<dbReference type="RefSeq" id="WP_174880387.1">
    <property type="nucleotide sequence ID" value="NZ_CADEPK010000168.1"/>
</dbReference>
<reference evidence="1 2" key="1">
    <citation type="submission" date="2023-07" db="EMBL/GenBank/DDBJ databases">
        <title>Genomic Encyclopedia of Type Strains, Phase IV (KMG-IV): sequencing the most valuable type-strain genomes for metagenomic binning, comparative biology and taxonomic classification.</title>
        <authorList>
            <person name="Goeker M."/>
        </authorList>
    </citation>
    <scope>NUCLEOTIDE SEQUENCE [LARGE SCALE GENOMIC DNA]</scope>
    <source>
        <strain evidence="1 2">DSM 17723</strain>
    </source>
</reference>
<dbReference type="EMBL" id="JAUSTZ010000002">
    <property type="protein sequence ID" value="MDQ0225169.1"/>
    <property type="molecule type" value="Genomic_DNA"/>
</dbReference>
<proteinExistence type="predicted"/>
<gene>
    <name evidence="1" type="ORF">J2S02_001498</name>
</gene>